<dbReference type="RefSeq" id="WP_146158672.1">
    <property type="nucleotide sequence ID" value="NZ_PVNL01000142.1"/>
</dbReference>
<evidence type="ECO:0000313" key="3">
    <source>
        <dbReference type="Proteomes" id="UP000238823"/>
    </source>
</evidence>
<sequence length="1657" mass="183793">MSKAAELIAGLQTEAQFDSAGSFSLDREKAREKMRQFQLADPHRYVLLLVEAAVLRGATTISFEIDSDDMRMRFDAGLTWEDLQELYASLFVDRSSVEVRSRRELALACNAVMALNPRWVRIESVTLDQGQRPHAVSALLRPDAEDEITQHDAPLSPPTEATMPPWTTIHVKERFRPGLLVRFLNDLGGKIPEERLIRERCAFSSCAITLDGVRVSSGLPDALIAGARFEAEHMQGAAGFERSGWGSSRSAMVLLSNGVEIATHELSDSIPGLWFWVDCARFRKDVSQGDVVRTDPTYEATLKAIGAARDQVLGNLVRAWAAGDFTEQTVPTSNAVFDLIRDCFIRWGDPQWLVLNESPLSLVAGMPIWRTVDRRWLSPRALVERADPERGIMYTNREFDGVTPQDWGPVVHVLGGTAEAAGLLRVYPEASSVTEALEREVPWELNRRRWRSLPHAIDLPRGTPGPVVRFEQGEVRGCASLRPGQRSSVRIVLDGCLLCELELDLGFIGVCAVITGPFQPIRDYTRPRHDHAYATALMLLLTQLPGLIQLSTVAGAGIGGELGDAARRCVLTVTRPRFAFEWLSAFGFEAELAKQLLVALGEPKLTPEFGLGSEGAEAQPNALARAISFVTVDQRRVTLVDIDHDRHTRARQPGKVLFVERSAPISGLVDELLIHADADDRRLLIAAFGHAALHNDTKAYGSELGRRRFEAKPQRFASPPAVTWTTRVEQPGDDTVGKISGFVGIDVVRVRDWDPSAARRVKIEVLTDDRSLCVVEERSWLPGVEAVLAWERAPTNENWDALTGSKQPLIDAVESGLVEIILACVEAAGAQRPADDTRRLLWLAMLSPFVSVEHVRAWRSLRRHYGADHAAAVAAYLDVMTLFPGIRLPDLREAITMLLDDGAVPTREAILSLSGRAGRANATVTNREFHRQLLECYAQLEAVPMVALTSGKSMSLAQLTVEYERSNELGYVEDPSLRWDGDERAIVCADDIDHVALIRLFGRERLTEASAWIHERRHQQRFESRARLEQIRVADHDRLVGVEIDRDEFVGELAIPRWTAGEGGSMRITLCHDRRVVEELEIHAGVPVIGIVDDPHAELTADYASVNTTSARMAALRLMLSEVLSDQLLPALAHRYPSLDEHARGLARSWIFAHWRRHSPRAGDLPNRLSPAGQAFAKLELFEDVDGRARTLEQLTTRAKGQGCLYYVHHHHHHAVAPRFPVVHAHGPTLAALEHLFAKIEDFSGRWRDQVTGAKRRAAAPDLPSLPITALERSLASAELNRHGLQGSLWLPDEHPFKHAVAFGSEAKVVELQRPLELLPAQGVVTGTLDVDDRFETVELSGAQRRYLDARIINLYSTLLSDHQAQLARPETVEFSNPEVARRRAVAIELLRTAVVNLARARLRGDSFDAILGNLERRLNEEPLLRLATGALISSSVACRVRPLELAYLKIWDPDVPGFDPVAHAQEALDTLESPPSVPDPELTPAIQEPADDDDPLEFSRSDLEVMAEELGSPVADPVEVTPIPAPLPEPEPEPDYVGELLERVRAELRLLRSRAQIMLTEGLLDCIHAEPGPGRELVKIDDRVIFDSEHPRFVRALADPDPIWVSFLASVAYTALNRWLDEVTDEDELAFHAGHARLLMTGTLAEPSGDARSFDT</sequence>
<accession>A0A2S9XN41</accession>
<gene>
    <name evidence="2" type="ORF">ENSA7_78260</name>
</gene>
<organism evidence="2 3">
    <name type="scientific">Enhygromyxa salina</name>
    <dbReference type="NCBI Taxonomy" id="215803"/>
    <lineage>
        <taxon>Bacteria</taxon>
        <taxon>Pseudomonadati</taxon>
        <taxon>Myxococcota</taxon>
        <taxon>Polyangia</taxon>
        <taxon>Nannocystales</taxon>
        <taxon>Nannocystaceae</taxon>
        <taxon>Enhygromyxa</taxon>
    </lineage>
</organism>
<feature type="region of interest" description="Disordered" evidence="1">
    <location>
        <begin position="1472"/>
        <end position="1498"/>
    </location>
</feature>
<proteinExistence type="predicted"/>
<evidence type="ECO:0000256" key="1">
    <source>
        <dbReference type="SAM" id="MobiDB-lite"/>
    </source>
</evidence>
<dbReference type="Proteomes" id="UP000238823">
    <property type="component" value="Unassembled WGS sequence"/>
</dbReference>
<dbReference type="EMBL" id="PVNL01000142">
    <property type="protein sequence ID" value="PRP94289.1"/>
    <property type="molecule type" value="Genomic_DNA"/>
</dbReference>
<reference evidence="2 3" key="1">
    <citation type="submission" date="2018-03" db="EMBL/GenBank/DDBJ databases">
        <title>Draft Genome Sequences of the Obligatory Marine Myxobacteria Enhygromyxa salina SWB007.</title>
        <authorList>
            <person name="Poehlein A."/>
            <person name="Moghaddam J.A."/>
            <person name="Harms H."/>
            <person name="Alanjari M."/>
            <person name="Koenig G.M."/>
            <person name="Daniel R."/>
            <person name="Schaeberle T.F."/>
        </authorList>
    </citation>
    <scope>NUCLEOTIDE SEQUENCE [LARGE SCALE GENOMIC DNA]</scope>
    <source>
        <strain evidence="2 3">SWB007</strain>
    </source>
</reference>
<name>A0A2S9XN41_9BACT</name>
<evidence type="ECO:0000313" key="2">
    <source>
        <dbReference type="EMBL" id="PRP94289.1"/>
    </source>
</evidence>
<dbReference type="OrthoDB" id="5476690at2"/>
<comment type="caution">
    <text evidence="2">The sequence shown here is derived from an EMBL/GenBank/DDBJ whole genome shotgun (WGS) entry which is preliminary data.</text>
</comment>
<protein>
    <submittedName>
        <fullName evidence="2">Uncharacterized protein</fullName>
    </submittedName>
</protein>